<dbReference type="AlphaFoldDB" id="A0A6P8HNC7"/>
<dbReference type="InterPro" id="IPR011029">
    <property type="entry name" value="DEATH-like_dom_sf"/>
</dbReference>
<dbReference type="InterPro" id="IPR001315">
    <property type="entry name" value="CARD"/>
</dbReference>
<dbReference type="PANTHER" id="PTHR15034:SF5">
    <property type="entry name" value="DEATH DOMAIN-CONTAINING PROTEIN CRADD"/>
    <property type="match status" value="1"/>
</dbReference>
<dbReference type="PROSITE" id="PS50209">
    <property type="entry name" value="CARD"/>
    <property type="match status" value="1"/>
</dbReference>
<feature type="non-terminal residue" evidence="3">
    <location>
        <position position="158"/>
    </location>
</feature>
<dbReference type="Gene3D" id="1.10.533.10">
    <property type="entry name" value="Death Domain, Fas"/>
    <property type="match status" value="1"/>
</dbReference>
<sequence>MAEYEDPLEILIRNRFHLVQHLQVERPLLMEYLLSKSVFDRNDYDLVRSEKTREQKACKVLDIIETKGENGFKHFKDVLQLINPNLYETLTGEKATYRDSPILDTMGLSDGNRLIDQDILSSHLKRVTDDLRDMTLRYNTVLKEDQQLRRAMEVSKQE</sequence>
<dbReference type="OrthoDB" id="5979351at2759"/>
<evidence type="ECO:0000313" key="2">
    <source>
        <dbReference type="Proteomes" id="UP000515163"/>
    </source>
</evidence>
<organism evidence="2 3">
    <name type="scientific">Actinia tenebrosa</name>
    <name type="common">Australian red waratah sea anemone</name>
    <dbReference type="NCBI Taxonomy" id="6105"/>
    <lineage>
        <taxon>Eukaryota</taxon>
        <taxon>Metazoa</taxon>
        <taxon>Cnidaria</taxon>
        <taxon>Anthozoa</taxon>
        <taxon>Hexacorallia</taxon>
        <taxon>Actiniaria</taxon>
        <taxon>Actiniidae</taxon>
        <taxon>Actinia</taxon>
    </lineage>
</organism>
<dbReference type="PROSITE" id="PS50330">
    <property type="entry name" value="UIM"/>
    <property type="match status" value="1"/>
</dbReference>
<dbReference type="GO" id="GO:0002020">
    <property type="term" value="F:protease binding"/>
    <property type="evidence" value="ECO:0007669"/>
    <property type="project" value="InterPro"/>
</dbReference>
<protein>
    <submittedName>
        <fullName evidence="3">Uncharacterized protein LOC116291149</fullName>
    </submittedName>
</protein>
<dbReference type="SUPFAM" id="SSF47986">
    <property type="entry name" value="DEATH domain"/>
    <property type="match status" value="1"/>
</dbReference>
<proteinExistence type="predicted"/>
<dbReference type="InParanoid" id="A0A6P8HNC7"/>
<dbReference type="KEGG" id="aten:116291149"/>
<accession>A0A6P8HNC7</accession>
<reference evidence="3" key="1">
    <citation type="submission" date="2025-08" db="UniProtKB">
        <authorList>
            <consortium name="RefSeq"/>
        </authorList>
    </citation>
    <scope>IDENTIFICATION</scope>
</reference>
<dbReference type="GO" id="GO:0070513">
    <property type="term" value="F:death domain binding"/>
    <property type="evidence" value="ECO:0007669"/>
    <property type="project" value="InterPro"/>
</dbReference>
<evidence type="ECO:0000259" key="1">
    <source>
        <dbReference type="PROSITE" id="PS50209"/>
    </source>
</evidence>
<gene>
    <name evidence="3" type="primary">LOC116291149</name>
</gene>
<name>A0A6P8HNC7_ACTTE</name>
<dbReference type="GO" id="GO:0042981">
    <property type="term" value="P:regulation of apoptotic process"/>
    <property type="evidence" value="ECO:0007669"/>
    <property type="project" value="InterPro"/>
</dbReference>
<dbReference type="Pfam" id="PF00619">
    <property type="entry name" value="CARD"/>
    <property type="match status" value="1"/>
</dbReference>
<dbReference type="CDD" id="cd01671">
    <property type="entry name" value="CARD"/>
    <property type="match status" value="1"/>
</dbReference>
<evidence type="ECO:0000313" key="3">
    <source>
        <dbReference type="RefSeq" id="XP_031554132.1"/>
    </source>
</evidence>
<keyword evidence="2" id="KW-1185">Reference proteome</keyword>
<dbReference type="RefSeq" id="XP_031554132.1">
    <property type="nucleotide sequence ID" value="XM_031698272.1"/>
</dbReference>
<dbReference type="GeneID" id="116291149"/>
<dbReference type="SMART" id="SM00114">
    <property type="entry name" value="CARD"/>
    <property type="match status" value="1"/>
</dbReference>
<dbReference type="PANTHER" id="PTHR15034">
    <property type="entry name" value="DEATH DOMAIN-CONTAINING PROTEIN CRADD"/>
    <property type="match status" value="1"/>
</dbReference>
<dbReference type="Proteomes" id="UP000515163">
    <property type="component" value="Unplaced"/>
</dbReference>
<dbReference type="InterPro" id="IPR003903">
    <property type="entry name" value="UIM_dom"/>
</dbReference>
<dbReference type="InterPro" id="IPR037939">
    <property type="entry name" value="CRADD"/>
</dbReference>
<feature type="domain" description="CARD" evidence="1">
    <location>
        <begin position="3"/>
        <end position="94"/>
    </location>
</feature>